<dbReference type="NCBIfam" id="TIGR01640">
    <property type="entry name" value="F_box_assoc_1"/>
    <property type="match status" value="1"/>
</dbReference>
<dbReference type="Pfam" id="PF00646">
    <property type="entry name" value="F-box"/>
    <property type="match status" value="1"/>
</dbReference>
<dbReference type="Proteomes" id="UP001141806">
    <property type="component" value="Unassembled WGS sequence"/>
</dbReference>
<dbReference type="Gene3D" id="1.20.1280.50">
    <property type="match status" value="1"/>
</dbReference>
<organism evidence="2 3">
    <name type="scientific">Protea cynaroides</name>
    <dbReference type="NCBI Taxonomy" id="273540"/>
    <lineage>
        <taxon>Eukaryota</taxon>
        <taxon>Viridiplantae</taxon>
        <taxon>Streptophyta</taxon>
        <taxon>Embryophyta</taxon>
        <taxon>Tracheophyta</taxon>
        <taxon>Spermatophyta</taxon>
        <taxon>Magnoliopsida</taxon>
        <taxon>Proteales</taxon>
        <taxon>Proteaceae</taxon>
        <taxon>Protea</taxon>
    </lineage>
</organism>
<protein>
    <recommendedName>
        <fullName evidence="1">F-box domain-containing protein</fullName>
    </recommendedName>
</protein>
<comment type="caution">
    <text evidence="2">The sequence shown here is derived from an EMBL/GenBank/DDBJ whole genome shotgun (WGS) entry which is preliminary data.</text>
</comment>
<dbReference type="Pfam" id="PF07734">
    <property type="entry name" value="FBA_1"/>
    <property type="match status" value="1"/>
</dbReference>
<dbReference type="PANTHER" id="PTHR31672:SF10">
    <property type="entry name" value="F-BOX DOMAIN-CONTAINING PROTEIN"/>
    <property type="match status" value="1"/>
</dbReference>
<dbReference type="InterPro" id="IPR036047">
    <property type="entry name" value="F-box-like_dom_sf"/>
</dbReference>
<dbReference type="InterPro" id="IPR006527">
    <property type="entry name" value="F-box-assoc_dom_typ1"/>
</dbReference>
<dbReference type="EMBL" id="JAMYWD010000002">
    <property type="protein sequence ID" value="KAJ4979880.1"/>
    <property type="molecule type" value="Genomic_DNA"/>
</dbReference>
<dbReference type="CDD" id="cd22157">
    <property type="entry name" value="F-box_AtFBW1-like"/>
    <property type="match status" value="1"/>
</dbReference>
<gene>
    <name evidence="2" type="ORF">NE237_010660</name>
</gene>
<name>A0A9Q0L082_9MAGN</name>
<accession>A0A9Q0L082</accession>
<dbReference type="PROSITE" id="PS50181">
    <property type="entry name" value="FBOX"/>
    <property type="match status" value="1"/>
</dbReference>
<sequence>MKRGKQKLPSREIMWSVLPSEVEENILSRLPVKVLMRFRCVCKHWFNLVTNPYFIKLQLNRSSQIKECYKLARADLSKVYSIDVEACRNQYIKARGQKKAILQEELVLRDVGIFWDVVGSCNGLLCLNDLSNKLYLLNPATKEFIELPYPIDVCLCPIDSTPNAVFGFGYNHRTDEYKVLIIKYYRLGESHDVYVYTLGTNSSWRSIGSIEYKIEDPHHALVNGALHWMASDTPGFTVVLIFFDFGDEKFGELSLPKSFRQEDTNHSMGLVELDGFLSLYQRKYENFDIWAMKDYGDEQSWTKVFSVAHTVLPRIWEWSSPSIILKKDEEVLCQDGKEFFMLDLVKKKIRRLHLRRGRYASYVEMYFESLVSLRADGETGNKRWKRKEEDGNWWQLAGGTETRSEAFENYI</sequence>
<dbReference type="OrthoDB" id="5314306at2759"/>
<feature type="domain" description="F-box" evidence="1">
    <location>
        <begin position="12"/>
        <end position="57"/>
    </location>
</feature>
<dbReference type="InterPro" id="IPR050796">
    <property type="entry name" value="SCF_F-box_component"/>
</dbReference>
<proteinExistence type="predicted"/>
<dbReference type="AlphaFoldDB" id="A0A9Q0L082"/>
<reference evidence="2" key="1">
    <citation type="journal article" date="2023" name="Plant J.">
        <title>The genome of the king protea, Protea cynaroides.</title>
        <authorList>
            <person name="Chang J."/>
            <person name="Duong T.A."/>
            <person name="Schoeman C."/>
            <person name="Ma X."/>
            <person name="Roodt D."/>
            <person name="Barker N."/>
            <person name="Li Z."/>
            <person name="Van de Peer Y."/>
            <person name="Mizrachi E."/>
        </authorList>
    </citation>
    <scope>NUCLEOTIDE SEQUENCE</scope>
    <source>
        <tissue evidence="2">Young leaves</tissue>
    </source>
</reference>
<dbReference type="SUPFAM" id="SSF81383">
    <property type="entry name" value="F-box domain"/>
    <property type="match status" value="1"/>
</dbReference>
<dbReference type="SMART" id="SM00256">
    <property type="entry name" value="FBOX"/>
    <property type="match status" value="1"/>
</dbReference>
<evidence type="ECO:0000259" key="1">
    <source>
        <dbReference type="PROSITE" id="PS50181"/>
    </source>
</evidence>
<dbReference type="InterPro" id="IPR017451">
    <property type="entry name" value="F-box-assoc_interact_dom"/>
</dbReference>
<dbReference type="InterPro" id="IPR001810">
    <property type="entry name" value="F-box_dom"/>
</dbReference>
<keyword evidence="3" id="KW-1185">Reference proteome</keyword>
<evidence type="ECO:0000313" key="2">
    <source>
        <dbReference type="EMBL" id="KAJ4979880.1"/>
    </source>
</evidence>
<evidence type="ECO:0000313" key="3">
    <source>
        <dbReference type="Proteomes" id="UP001141806"/>
    </source>
</evidence>
<dbReference type="PANTHER" id="PTHR31672">
    <property type="entry name" value="BNACNNG10540D PROTEIN"/>
    <property type="match status" value="1"/>
</dbReference>